<comment type="similarity">
    <text evidence="1">Belongs to the membrane fusion protein (MFP) (TC 8.A.1) family.</text>
</comment>
<keyword evidence="7" id="KW-1185">Reference proteome</keyword>
<name>A0A6S7DJ04_9BURK</name>
<dbReference type="EMBL" id="CADIKK010000089">
    <property type="protein sequence ID" value="CAB3809954.1"/>
    <property type="molecule type" value="Genomic_DNA"/>
</dbReference>
<evidence type="ECO:0000256" key="3">
    <source>
        <dbReference type="SAM" id="Phobius"/>
    </source>
</evidence>
<dbReference type="GO" id="GO:0046914">
    <property type="term" value="F:transition metal ion binding"/>
    <property type="evidence" value="ECO:0007669"/>
    <property type="project" value="TreeGrafter"/>
</dbReference>
<evidence type="ECO:0000313" key="7">
    <source>
        <dbReference type="Proteomes" id="UP000494365"/>
    </source>
</evidence>
<proteinExistence type="inferred from homology"/>
<accession>A0A6S7DJ04</accession>
<evidence type="ECO:0000259" key="4">
    <source>
        <dbReference type="Pfam" id="PF25954"/>
    </source>
</evidence>
<dbReference type="Gene3D" id="2.40.30.170">
    <property type="match status" value="1"/>
</dbReference>
<dbReference type="Pfam" id="PF25954">
    <property type="entry name" value="Beta-barrel_RND_2"/>
    <property type="match status" value="1"/>
</dbReference>
<dbReference type="Gene3D" id="2.40.50.100">
    <property type="match status" value="1"/>
</dbReference>
<dbReference type="GO" id="GO:0060003">
    <property type="term" value="P:copper ion export"/>
    <property type="evidence" value="ECO:0007669"/>
    <property type="project" value="TreeGrafter"/>
</dbReference>
<dbReference type="GO" id="GO:0022857">
    <property type="term" value="F:transmembrane transporter activity"/>
    <property type="evidence" value="ECO:0007669"/>
    <property type="project" value="InterPro"/>
</dbReference>
<dbReference type="GO" id="GO:0015679">
    <property type="term" value="P:plasma membrane copper ion transport"/>
    <property type="evidence" value="ECO:0007669"/>
    <property type="project" value="TreeGrafter"/>
</dbReference>
<feature type="transmembrane region" description="Helical" evidence="3">
    <location>
        <begin position="7"/>
        <end position="29"/>
    </location>
</feature>
<evidence type="ECO:0000256" key="1">
    <source>
        <dbReference type="ARBA" id="ARBA00009477"/>
    </source>
</evidence>
<dbReference type="InterPro" id="IPR058792">
    <property type="entry name" value="Beta-barrel_RND_2"/>
</dbReference>
<sequence>MLTRRRLYVSIGVAAAVAIGGLVVLRVPASTAPTAVQPSTDAAPPVPSAMDVPREALANMNLHFAKAELRPLMQTVQATGVVSFDARRLAQVSSPSRGRIEAVDVVIGEHVRAGQRLAILDAFDLSDVRSQVASAQAAVADATQAAATAAMAFTRATELVGIGGMAQSELERRRSMVASAQATLRSRQADLQKWLGMRQRMQPTGPIETGRANIALRNMGPRDSLGAVVAPFDGVINSVGAAAGDIVDTSVQIFTVADLSTVWVQASVPERALGSIKVGDAVAVTVDAYPGRQFDGRVTYIASQVDPNTGTVMVRCDLPNPDGALRANMFATAKIASPLGRHAVLVPDAALQDVNGQTVVFIPSGAGHFNKQAVRTGVSSGGVTEVIEGLKADTQVVTDGSYWLKADFLQNAIPDEG</sequence>
<dbReference type="SUPFAM" id="SSF111369">
    <property type="entry name" value="HlyD-like secretion proteins"/>
    <property type="match status" value="2"/>
</dbReference>
<keyword evidence="3" id="KW-0812">Transmembrane</keyword>
<gene>
    <name evidence="6" type="primary">czcB</name>
    <name evidence="6" type="ORF">LMG28614_07176</name>
</gene>
<reference evidence="6 7" key="1">
    <citation type="submission" date="2020-04" db="EMBL/GenBank/DDBJ databases">
        <authorList>
            <person name="De Canck E."/>
        </authorList>
    </citation>
    <scope>NUCLEOTIDE SEQUENCE [LARGE SCALE GENOMIC DNA]</scope>
    <source>
        <strain evidence="6 7">LMG 28614</strain>
    </source>
</reference>
<dbReference type="InterPro" id="IPR058649">
    <property type="entry name" value="CzcB_C"/>
</dbReference>
<keyword evidence="3" id="KW-1133">Transmembrane helix</keyword>
<dbReference type="Pfam" id="PF25975">
    <property type="entry name" value="CzcB_C"/>
    <property type="match status" value="1"/>
</dbReference>
<dbReference type="NCBIfam" id="TIGR01730">
    <property type="entry name" value="RND_mfp"/>
    <property type="match status" value="1"/>
</dbReference>
<feature type="domain" description="CusB-like beta-barrel" evidence="4">
    <location>
        <begin position="261"/>
        <end position="337"/>
    </location>
</feature>
<organism evidence="6 7">
    <name type="scientific">Paraburkholderia ultramafica</name>
    <dbReference type="NCBI Taxonomy" id="1544867"/>
    <lineage>
        <taxon>Bacteria</taxon>
        <taxon>Pseudomonadati</taxon>
        <taxon>Pseudomonadota</taxon>
        <taxon>Betaproteobacteria</taxon>
        <taxon>Burkholderiales</taxon>
        <taxon>Burkholderiaceae</taxon>
        <taxon>Paraburkholderia</taxon>
    </lineage>
</organism>
<dbReference type="InterPro" id="IPR006143">
    <property type="entry name" value="RND_pump_MFP"/>
</dbReference>
<dbReference type="PANTHER" id="PTHR30097">
    <property type="entry name" value="CATION EFFLUX SYSTEM PROTEIN CUSB"/>
    <property type="match status" value="1"/>
</dbReference>
<dbReference type="InterPro" id="IPR051909">
    <property type="entry name" value="MFP_Cation_Efflux"/>
</dbReference>
<dbReference type="GO" id="GO:0030288">
    <property type="term" value="C:outer membrane-bounded periplasmic space"/>
    <property type="evidence" value="ECO:0007669"/>
    <property type="project" value="TreeGrafter"/>
</dbReference>
<dbReference type="Gene3D" id="2.40.420.20">
    <property type="match status" value="1"/>
</dbReference>
<feature type="domain" description="CzcB-like C-terminal circularly permuted SH3-like" evidence="5">
    <location>
        <begin position="344"/>
        <end position="405"/>
    </location>
</feature>
<evidence type="ECO:0000313" key="6">
    <source>
        <dbReference type="EMBL" id="CAB3809954.1"/>
    </source>
</evidence>
<evidence type="ECO:0000259" key="5">
    <source>
        <dbReference type="Pfam" id="PF25975"/>
    </source>
</evidence>
<protein>
    <submittedName>
        <fullName evidence="6">Cobalt-zinc-cadmium resistance protein CzcB</fullName>
    </submittedName>
</protein>
<dbReference type="FunFam" id="2.40.30.170:FF:000010">
    <property type="entry name" value="Efflux RND transporter periplasmic adaptor subunit"/>
    <property type="match status" value="1"/>
</dbReference>
<keyword evidence="2" id="KW-0813">Transport</keyword>
<dbReference type="Proteomes" id="UP000494365">
    <property type="component" value="Unassembled WGS sequence"/>
</dbReference>
<evidence type="ECO:0000256" key="2">
    <source>
        <dbReference type="ARBA" id="ARBA00022448"/>
    </source>
</evidence>
<dbReference type="GO" id="GO:0016020">
    <property type="term" value="C:membrane"/>
    <property type="evidence" value="ECO:0007669"/>
    <property type="project" value="InterPro"/>
</dbReference>
<dbReference type="PANTHER" id="PTHR30097:SF4">
    <property type="entry name" value="SLR6042 PROTEIN"/>
    <property type="match status" value="1"/>
</dbReference>
<dbReference type="AlphaFoldDB" id="A0A6S7DJ04"/>
<keyword evidence="3" id="KW-0472">Membrane</keyword>